<sequence>RSHGEQVLDQEDTMKEVEHLQQDNKEVDYLSDLRDLFDENEPMEIISFTPPSIFDAHEPATMKEDVQVKNPALHNGPIEPRLEDTDLPCSLKEEECK</sequence>
<protein>
    <submittedName>
        <fullName evidence="1">Uncharacterized protein</fullName>
    </submittedName>
</protein>
<dbReference type="AlphaFoldDB" id="A0AA38FTT8"/>
<evidence type="ECO:0000313" key="2">
    <source>
        <dbReference type="Proteomes" id="UP000824469"/>
    </source>
</evidence>
<feature type="non-terminal residue" evidence="1">
    <location>
        <position position="97"/>
    </location>
</feature>
<proteinExistence type="predicted"/>
<organism evidence="1 2">
    <name type="scientific">Taxus chinensis</name>
    <name type="common">Chinese yew</name>
    <name type="synonym">Taxus wallichiana var. chinensis</name>
    <dbReference type="NCBI Taxonomy" id="29808"/>
    <lineage>
        <taxon>Eukaryota</taxon>
        <taxon>Viridiplantae</taxon>
        <taxon>Streptophyta</taxon>
        <taxon>Embryophyta</taxon>
        <taxon>Tracheophyta</taxon>
        <taxon>Spermatophyta</taxon>
        <taxon>Pinopsida</taxon>
        <taxon>Pinidae</taxon>
        <taxon>Conifers II</taxon>
        <taxon>Cupressales</taxon>
        <taxon>Taxaceae</taxon>
        <taxon>Taxus</taxon>
    </lineage>
</organism>
<feature type="non-terminal residue" evidence="1">
    <location>
        <position position="1"/>
    </location>
</feature>
<name>A0AA38FTT8_TAXCH</name>
<dbReference type="Proteomes" id="UP000824469">
    <property type="component" value="Unassembled WGS sequence"/>
</dbReference>
<evidence type="ECO:0000313" key="1">
    <source>
        <dbReference type="EMBL" id="KAH9310772.1"/>
    </source>
</evidence>
<gene>
    <name evidence="1" type="ORF">KI387_025807</name>
</gene>
<accession>A0AA38FTT8</accession>
<comment type="caution">
    <text evidence="1">The sequence shown here is derived from an EMBL/GenBank/DDBJ whole genome shotgun (WGS) entry which is preliminary data.</text>
</comment>
<reference evidence="1 2" key="1">
    <citation type="journal article" date="2021" name="Nat. Plants">
        <title>The Taxus genome provides insights into paclitaxel biosynthesis.</title>
        <authorList>
            <person name="Xiong X."/>
            <person name="Gou J."/>
            <person name="Liao Q."/>
            <person name="Li Y."/>
            <person name="Zhou Q."/>
            <person name="Bi G."/>
            <person name="Li C."/>
            <person name="Du R."/>
            <person name="Wang X."/>
            <person name="Sun T."/>
            <person name="Guo L."/>
            <person name="Liang H."/>
            <person name="Lu P."/>
            <person name="Wu Y."/>
            <person name="Zhang Z."/>
            <person name="Ro D.K."/>
            <person name="Shang Y."/>
            <person name="Huang S."/>
            <person name="Yan J."/>
        </authorList>
    </citation>
    <scope>NUCLEOTIDE SEQUENCE [LARGE SCALE GENOMIC DNA]</scope>
    <source>
        <strain evidence="1">Ta-2019</strain>
    </source>
</reference>
<keyword evidence="2" id="KW-1185">Reference proteome</keyword>
<dbReference type="EMBL" id="JAHRHJ020000006">
    <property type="protein sequence ID" value="KAH9310772.1"/>
    <property type="molecule type" value="Genomic_DNA"/>
</dbReference>